<evidence type="ECO:0000313" key="3">
    <source>
        <dbReference type="RefSeq" id="XP_009794239.1"/>
    </source>
</evidence>
<organism evidence="2 3">
    <name type="scientific">Nicotiana sylvestris</name>
    <name type="common">Wood tobacco</name>
    <name type="synonym">South American tobacco</name>
    <dbReference type="NCBI Taxonomy" id="4096"/>
    <lineage>
        <taxon>Eukaryota</taxon>
        <taxon>Viridiplantae</taxon>
        <taxon>Streptophyta</taxon>
        <taxon>Embryophyta</taxon>
        <taxon>Tracheophyta</taxon>
        <taxon>Spermatophyta</taxon>
        <taxon>Magnoliopsida</taxon>
        <taxon>eudicotyledons</taxon>
        <taxon>Gunneridae</taxon>
        <taxon>Pentapetalae</taxon>
        <taxon>asterids</taxon>
        <taxon>lamiids</taxon>
        <taxon>Solanales</taxon>
        <taxon>Solanaceae</taxon>
        <taxon>Nicotianoideae</taxon>
        <taxon>Nicotianeae</taxon>
        <taxon>Nicotiana</taxon>
    </lineage>
</organism>
<evidence type="ECO:0000313" key="2">
    <source>
        <dbReference type="Proteomes" id="UP000189701"/>
    </source>
</evidence>
<protein>
    <submittedName>
        <fullName evidence="3">Merozoite surface protein CMZ-8-like</fullName>
    </submittedName>
</protein>
<evidence type="ECO:0000256" key="1">
    <source>
        <dbReference type="SAM" id="MobiDB-lite"/>
    </source>
</evidence>
<name>A0A1U7Y4R1_NICSY</name>
<reference evidence="2" key="1">
    <citation type="journal article" date="2013" name="Genome Biol.">
        <title>Reference genomes and transcriptomes of Nicotiana sylvestris and Nicotiana tomentosiformis.</title>
        <authorList>
            <person name="Sierro N."/>
            <person name="Battey J.N."/>
            <person name="Ouadi S."/>
            <person name="Bovet L."/>
            <person name="Goepfert S."/>
            <person name="Bakaher N."/>
            <person name="Peitsch M.C."/>
            <person name="Ivanov N.V."/>
        </authorList>
    </citation>
    <scope>NUCLEOTIDE SEQUENCE [LARGE SCALE GENOMIC DNA]</scope>
</reference>
<reference evidence="3" key="2">
    <citation type="submission" date="2025-08" db="UniProtKB">
        <authorList>
            <consortium name="RefSeq"/>
        </authorList>
    </citation>
    <scope>IDENTIFICATION</scope>
    <source>
        <tissue evidence="3">Leaf</tissue>
    </source>
</reference>
<accession>A0A1U7Y4R1</accession>
<keyword evidence="2" id="KW-1185">Reference proteome</keyword>
<sequence length="155" mass="16202">MGIDVILLTSSVTISHPSSSTSPAPPPIAPVPPSIAPVPPPIGPIPPHNPVQPSVAPPLLTYHRRPHPASCPGDSHPVSDSAPTADLSPLSQPIALRKGEALSHPGWRQTMIDEMSALHASDTWELVPLPAGMSTVGCRWVYAVKVGPDGQVDRL</sequence>
<dbReference type="AlphaFoldDB" id="A0A1U7Y4R1"/>
<dbReference type="STRING" id="4096.A0A1U7Y4R1"/>
<feature type="compositionally biased region" description="Low complexity" evidence="1">
    <location>
        <begin position="13"/>
        <end position="22"/>
    </location>
</feature>
<dbReference type="eggNOG" id="KOG0017">
    <property type="taxonomic scope" value="Eukaryota"/>
</dbReference>
<dbReference type="Proteomes" id="UP000189701">
    <property type="component" value="Unplaced"/>
</dbReference>
<proteinExistence type="predicted"/>
<feature type="region of interest" description="Disordered" evidence="1">
    <location>
        <begin position="13"/>
        <end position="95"/>
    </location>
</feature>
<feature type="compositionally biased region" description="Pro residues" evidence="1">
    <location>
        <begin position="23"/>
        <end position="50"/>
    </location>
</feature>
<gene>
    <name evidence="3" type="primary">LOC104241031</name>
</gene>
<dbReference type="RefSeq" id="XP_009794239.1">
    <property type="nucleotide sequence ID" value="XM_009795937.1"/>
</dbReference>